<dbReference type="CDD" id="cd03784">
    <property type="entry name" value="GT1_Gtf-like"/>
    <property type="match status" value="1"/>
</dbReference>
<dbReference type="Gene3D" id="3.40.50.2000">
    <property type="entry name" value="Glycogen Phosphorylase B"/>
    <property type="match status" value="3"/>
</dbReference>
<accession>A0AAN8TSU7</accession>
<comment type="caution">
    <text evidence="3">The sequence shown here is derived from an EMBL/GenBank/DDBJ whole genome shotgun (WGS) entry which is preliminary data.</text>
</comment>
<dbReference type="AlphaFoldDB" id="A0AAN8TSU7"/>
<reference evidence="3 4" key="1">
    <citation type="submission" date="2024-02" db="EMBL/GenBank/DDBJ databases">
        <title>de novo genome assembly of Solanum bulbocastanum strain 11H21.</title>
        <authorList>
            <person name="Hosaka A.J."/>
        </authorList>
    </citation>
    <scope>NUCLEOTIDE SEQUENCE [LARGE SCALE GENOMIC DNA]</scope>
    <source>
        <tissue evidence="3">Young leaves</tissue>
    </source>
</reference>
<dbReference type="Proteomes" id="UP001371456">
    <property type="component" value="Unassembled WGS sequence"/>
</dbReference>
<sequence>MFINSSHKNYVKSWQNMKSWIKSHSGNNHHHHHDNYYYKSTAVSVIGGRNAEIQLLLGVVAAPLIPHPIKCNNHSLNKKINDHPIEASMAKYIVQQYIAAAGGEHALNSINSMYAMGKVKMMASEFIEGDGLGLNNGKVMKIKTAKNGTGEMGGFVLWQKKPDLWSIELVVSGCKISAGSDGKVSWRQTPWHHSHASRGPARPLRRSLQGLDPRSTADMFSDSICIGEKSVHGEDCFVLKFEAEPSSLKARSSSNVEIMRHTVWGYFSQRTGLLVQLEDSHLLRLKSPKDDVFWETTMESLIQEYRTIDGVNIAHAGKTCVSLFRFGENSEGHTRTRMEEVWTIEEVDFNIKGLSLDCFLPPSDLKKEDDQEIISDDDDINKNSRLESKNIIHHVNNPRFITAIKGLHITILLTENIHNRLVLHTDITSRFDQCPGFQIKTISDGLPDDHPRDGGKFLEVFDSLRTKTKPLFKDMLTSDVLCFDLDGKERRRVSCIIADGVLGFPCDVADEINSNIQLLKTEGQENSRAHGLILNTFEELDEPILNQKRTICPNLYPIGPLHAHLKKKQTTLRPSSNSLWAEDRTCIDWLNDQLQNSVIYVSFGSITTMTINQLIEFWYGLVNSGQKFLWVIRPDSIAGEEWRSKIPVDLVLGTKERGYIVEWAPQEEVLAHPAVGGFWTHCGWNSILESIYEDCGPKREPKSDVFNGSFGPNKSFVKDEAEAEAEEPNT</sequence>
<dbReference type="Pfam" id="PF00201">
    <property type="entry name" value="UDPGT"/>
    <property type="match status" value="1"/>
</dbReference>
<dbReference type="InterPro" id="IPR002213">
    <property type="entry name" value="UDP_glucos_trans"/>
</dbReference>
<dbReference type="Pfam" id="PF04788">
    <property type="entry name" value="DUF620"/>
    <property type="match status" value="1"/>
</dbReference>
<evidence type="ECO:0000313" key="4">
    <source>
        <dbReference type="Proteomes" id="UP001371456"/>
    </source>
</evidence>
<keyword evidence="4" id="KW-1185">Reference proteome</keyword>
<evidence type="ECO:0000256" key="2">
    <source>
        <dbReference type="SAM" id="MobiDB-lite"/>
    </source>
</evidence>
<organism evidence="3 4">
    <name type="scientific">Solanum bulbocastanum</name>
    <name type="common">Wild potato</name>
    <dbReference type="NCBI Taxonomy" id="147425"/>
    <lineage>
        <taxon>Eukaryota</taxon>
        <taxon>Viridiplantae</taxon>
        <taxon>Streptophyta</taxon>
        <taxon>Embryophyta</taxon>
        <taxon>Tracheophyta</taxon>
        <taxon>Spermatophyta</taxon>
        <taxon>Magnoliopsida</taxon>
        <taxon>eudicotyledons</taxon>
        <taxon>Gunneridae</taxon>
        <taxon>Pentapetalae</taxon>
        <taxon>asterids</taxon>
        <taxon>lamiids</taxon>
        <taxon>Solanales</taxon>
        <taxon>Solanaceae</taxon>
        <taxon>Solanoideae</taxon>
        <taxon>Solaneae</taxon>
        <taxon>Solanum</taxon>
    </lineage>
</organism>
<dbReference type="PANTHER" id="PTHR31300">
    <property type="entry name" value="LIPASE"/>
    <property type="match status" value="1"/>
</dbReference>
<proteinExistence type="predicted"/>
<feature type="compositionally biased region" description="Acidic residues" evidence="2">
    <location>
        <begin position="721"/>
        <end position="730"/>
    </location>
</feature>
<evidence type="ECO:0000313" key="3">
    <source>
        <dbReference type="EMBL" id="KAK6790118.1"/>
    </source>
</evidence>
<feature type="region of interest" description="Disordered" evidence="2">
    <location>
        <begin position="703"/>
        <end position="730"/>
    </location>
</feature>
<name>A0AAN8TSU7_SOLBU</name>
<dbReference type="GO" id="GO:0008194">
    <property type="term" value="F:UDP-glycosyltransferase activity"/>
    <property type="evidence" value="ECO:0007669"/>
    <property type="project" value="InterPro"/>
</dbReference>
<gene>
    <name evidence="3" type="ORF">RDI58_013918</name>
</gene>
<evidence type="ECO:0000256" key="1">
    <source>
        <dbReference type="ARBA" id="ARBA00022679"/>
    </source>
</evidence>
<protein>
    <submittedName>
        <fullName evidence="3">Uncharacterized protein</fullName>
    </submittedName>
</protein>
<dbReference type="InterPro" id="IPR006873">
    <property type="entry name" value="DUF620"/>
</dbReference>
<dbReference type="SUPFAM" id="SSF53756">
    <property type="entry name" value="UDP-Glycosyltransferase/glycogen phosphorylase"/>
    <property type="match status" value="1"/>
</dbReference>
<dbReference type="EMBL" id="JBANQN010000005">
    <property type="protein sequence ID" value="KAK6790118.1"/>
    <property type="molecule type" value="Genomic_DNA"/>
</dbReference>
<feature type="region of interest" description="Disordered" evidence="2">
    <location>
        <begin position="186"/>
        <end position="205"/>
    </location>
</feature>
<dbReference type="PANTHER" id="PTHR31300:SF30">
    <property type="entry name" value="EMB|CAB81597.1"/>
    <property type="match status" value="1"/>
</dbReference>
<keyword evidence="1" id="KW-0808">Transferase</keyword>